<protein>
    <submittedName>
        <fullName evidence="1">Uncharacterized protein</fullName>
    </submittedName>
</protein>
<proteinExistence type="predicted"/>
<dbReference type="AntiFam" id="ANF00006">
    <property type="entry name" value="Translation of CRISPR region"/>
</dbReference>
<dbReference type="AlphaFoldDB" id="E6QU47"/>
<accession>E6QU47</accession>
<reference evidence="1" key="1">
    <citation type="submission" date="2009-10" db="EMBL/GenBank/DDBJ databases">
        <title>Diversity of trophic interactions inside an arsenic-rich microbial ecosystem.</title>
        <authorList>
            <person name="Bertin P.N."/>
            <person name="Heinrich-Salmeron A."/>
            <person name="Pelletier E."/>
            <person name="Goulhen-Chollet F."/>
            <person name="Arsene-Ploetze F."/>
            <person name="Gallien S."/>
            <person name="Calteau A."/>
            <person name="Vallenet D."/>
            <person name="Casiot C."/>
            <person name="Chane-Woon-Ming B."/>
            <person name="Giloteaux L."/>
            <person name="Barakat M."/>
            <person name="Bonnefoy V."/>
            <person name="Bruneel O."/>
            <person name="Chandler M."/>
            <person name="Cleiss J."/>
            <person name="Duran R."/>
            <person name="Elbaz-Poulichet F."/>
            <person name="Fonknechten N."/>
            <person name="Lauga B."/>
            <person name="Mornico D."/>
            <person name="Ortet P."/>
            <person name="Schaeffer C."/>
            <person name="Siguier P."/>
            <person name="Alexander Thil Smith A."/>
            <person name="Van Dorsselaer A."/>
            <person name="Weissenbach J."/>
            <person name="Medigue C."/>
            <person name="Le Paslier D."/>
        </authorList>
    </citation>
    <scope>NUCLEOTIDE SEQUENCE</scope>
</reference>
<evidence type="ECO:0000313" key="1">
    <source>
        <dbReference type="EMBL" id="CBI10769.1"/>
    </source>
</evidence>
<dbReference type="EMBL" id="CABR01000105">
    <property type="protein sequence ID" value="CBI10769.1"/>
    <property type="molecule type" value="Genomic_DNA"/>
</dbReference>
<dbReference type="AntiFam" id="ANF00057">
    <property type="entry name" value="Translation of E. coli type CRISPR repeat"/>
</dbReference>
<sequence>MVSVHPRRRGEHVLIMVAHHNVVGSSPQARGTRFLGVWIINRGRFIPAGAGNTNAIEQRAPKSAVHPRRRGEHYCVGAQIVSVFGSSPQARGTLK</sequence>
<organism evidence="1">
    <name type="scientific">mine drainage metagenome</name>
    <dbReference type="NCBI Taxonomy" id="410659"/>
    <lineage>
        <taxon>unclassified sequences</taxon>
        <taxon>metagenomes</taxon>
        <taxon>ecological metagenomes</taxon>
    </lineage>
</organism>
<name>E6QU47_9ZZZZ</name>
<gene>
    <name evidence="1" type="ORF">CARN7_1565</name>
</gene>
<comment type="caution">
    <text evidence="1">The sequence shown here is derived from an EMBL/GenBank/DDBJ whole genome shotgun (WGS) entry which is preliminary data.</text>
</comment>